<dbReference type="InterPro" id="IPR020843">
    <property type="entry name" value="ER"/>
</dbReference>
<dbReference type="KEGG" id="dja:HY57_19500"/>
<feature type="domain" description="Enoyl reductase (ER)" evidence="1">
    <location>
        <begin position="10"/>
        <end position="332"/>
    </location>
</feature>
<dbReference type="HOGENOM" id="CLU_026673_3_4_6"/>
<dbReference type="Gene3D" id="3.40.50.720">
    <property type="entry name" value="NAD(P)-binding Rossmann-like Domain"/>
    <property type="match status" value="1"/>
</dbReference>
<dbReference type="GO" id="GO:0016491">
    <property type="term" value="F:oxidoreductase activity"/>
    <property type="evidence" value="ECO:0007669"/>
    <property type="project" value="InterPro"/>
</dbReference>
<dbReference type="CDD" id="cd08276">
    <property type="entry name" value="MDR7"/>
    <property type="match status" value="1"/>
</dbReference>
<keyword evidence="3" id="KW-1185">Reference proteome</keyword>
<evidence type="ECO:0000313" key="3">
    <source>
        <dbReference type="Proteomes" id="UP000027987"/>
    </source>
</evidence>
<dbReference type="PATRIC" id="fig|1217721.7.peg.3996"/>
<sequence>MRAYELPAFGLEHLRRIELPTPQPGPGEVLVKLEAASLNYRDLLMAQGNLYRAVKLPIVPVSDGAGTVVAVGDGVSRFKPGDRVTTLYKSRWIAGAIRPEWVGTEPGGPDDGVMRDMACFDAYALAPAPAHLSALQAATLPIAALTAWQALELAKVTSGQSVLVLGTGGVALFALQFAKLRGARVIVLSSSDEKLERAKALGADVGINYVRHPQWSPLVREATGGRGVDAVIETVGAATLPQSMEAVAMHGFIGLVGFMGGNEATITLTQALLSRIRLQGISVAPLEQHERMVAAVGYSRLEPVIDRVFGFEELGKAFDLMASGKHFGKIAIDFTK</sequence>
<dbReference type="PANTHER" id="PTHR45033:SF2">
    <property type="entry name" value="ZINC-TYPE ALCOHOL DEHYDROGENASE-LIKE PROTEIN C1773.06C"/>
    <property type="match status" value="1"/>
</dbReference>
<dbReference type="Pfam" id="PF00107">
    <property type="entry name" value="ADH_zinc_N"/>
    <property type="match status" value="1"/>
</dbReference>
<dbReference type="STRING" id="1217721.HY57_19500"/>
<gene>
    <name evidence="2" type="ORF">HY57_19500</name>
</gene>
<dbReference type="PANTHER" id="PTHR45033">
    <property type="match status" value="1"/>
</dbReference>
<protein>
    <submittedName>
        <fullName evidence="2">Alcohol dehydrogenase</fullName>
    </submittedName>
</protein>
<evidence type="ECO:0000313" key="2">
    <source>
        <dbReference type="EMBL" id="AIF49279.1"/>
    </source>
</evidence>
<dbReference type="Proteomes" id="UP000027987">
    <property type="component" value="Chromosome"/>
</dbReference>
<name>A0A075K541_9GAMM</name>
<dbReference type="SMART" id="SM00829">
    <property type="entry name" value="PKS_ER"/>
    <property type="match status" value="1"/>
</dbReference>
<reference evidence="2 3" key="1">
    <citation type="submission" date="2014-07" db="EMBL/GenBank/DDBJ databases">
        <title>Complete Genome Sequence of Dyella japonica Strain A8 Isolated from Malaysian Tropical Soil.</title>
        <authorList>
            <person name="Hui R.K.H."/>
            <person name="Chen J.-W."/>
            <person name="Chan K.-G."/>
            <person name="Leung F.C.C."/>
        </authorList>
    </citation>
    <scope>NUCLEOTIDE SEQUENCE [LARGE SCALE GENOMIC DNA]</scope>
    <source>
        <strain evidence="2 3">A8</strain>
    </source>
</reference>
<dbReference type="InterPro" id="IPR036291">
    <property type="entry name" value="NAD(P)-bd_dom_sf"/>
</dbReference>
<organism evidence="2 3">
    <name type="scientific">Dyella japonica A8</name>
    <dbReference type="NCBI Taxonomy" id="1217721"/>
    <lineage>
        <taxon>Bacteria</taxon>
        <taxon>Pseudomonadati</taxon>
        <taxon>Pseudomonadota</taxon>
        <taxon>Gammaproteobacteria</taxon>
        <taxon>Lysobacterales</taxon>
        <taxon>Rhodanobacteraceae</taxon>
        <taxon>Dyella</taxon>
    </lineage>
</organism>
<dbReference type="SUPFAM" id="SSF50129">
    <property type="entry name" value="GroES-like"/>
    <property type="match status" value="1"/>
</dbReference>
<dbReference type="Gene3D" id="3.90.180.10">
    <property type="entry name" value="Medium-chain alcohol dehydrogenases, catalytic domain"/>
    <property type="match status" value="1"/>
</dbReference>
<dbReference type="InterPro" id="IPR013149">
    <property type="entry name" value="ADH-like_C"/>
</dbReference>
<dbReference type="EMBL" id="CP008884">
    <property type="protein sequence ID" value="AIF49279.1"/>
    <property type="molecule type" value="Genomic_DNA"/>
</dbReference>
<dbReference type="Pfam" id="PF08240">
    <property type="entry name" value="ADH_N"/>
    <property type="match status" value="1"/>
</dbReference>
<dbReference type="AlphaFoldDB" id="A0A075K541"/>
<proteinExistence type="predicted"/>
<dbReference type="SUPFAM" id="SSF51735">
    <property type="entry name" value="NAD(P)-binding Rossmann-fold domains"/>
    <property type="match status" value="1"/>
</dbReference>
<dbReference type="InterPro" id="IPR011032">
    <property type="entry name" value="GroES-like_sf"/>
</dbReference>
<dbReference type="InterPro" id="IPR013154">
    <property type="entry name" value="ADH-like_N"/>
</dbReference>
<evidence type="ECO:0000259" key="1">
    <source>
        <dbReference type="SMART" id="SM00829"/>
    </source>
</evidence>
<dbReference type="InterPro" id="IPR052711">
    <property type="entry name" value="Zinc_ADH-like"/>
</dbReference>
<dbReference type="OrthoDB" id="9780520at2"/>
<dbReference type="RefSeq" id="WP_019463808.1">
    <property type="nucleotide sequence ID" value="NZ_ALOY01000084.1"/>
</dbReference>
<accession>A0A075K541</accession>